<dbReference type="PIRSF" id="PIRSF018267">
    <property type="entry name" value="VSR_endonuc"/>
    <property type="match status" value="1"/>
</dbReference>
<dbReference type="SUPFAM" id="SSF52980">
    <property type="entry name" value="Restriction endonuclease-like"/>
    <property type="match status" value="1"/>
</dbReference>
<evidence type="ECO:0000256" key="4">
    <source>
        <dbReference type="ARBA" id="ARBA00022801"/>
    </source>
</evidence>
<evidence type="ECO:0000256" key="5">
    <source>
        <dbReference type="ARBA" id="ARBA00023204"/>
    </source>
</evidence>
<dbReference type="GO" id="GO:0004519">
    <property type="term" value="F:endonuclease activity"/>
    <property type="evidence" value="ECO:0007669"/>
    <property type="project" value="UniProtKB-KW"/>
</dbReference>
<keyword evidence="1 6" id="KW-0540">Nuclease</keyword>
<feature type="region of interest" description="Disordered" evidence="7">
    <location>
        <begin position="1"/>
        <end position="20"/>
    </location>
</feature>
<keyword evidence="2 6" id="KW-0255">Endonuclease</keyword>
<dbReference type="Pfam" id="PF03852">
    <property type="entry name" value="Vsr"/>
    <property type="match status" value="1"/>
</dbReference>
<evidence type="ECO:0000313" key="8">
    <source>
        <dbReference type="EMBL" id="MFF3566890.1"/>
    </source>
</evidence>
<dbReference type="NCBIfam" id="TIGR00632">
    <property type="entry name" value="vsr"/>
    <property type="match status" value="1"/>
</dbReference>
<comment type="caution">
    <text evidence="8">The sequence shown here is derived from an EMBL/GenBank/DDBJ whole genome shotgun (WGS) entry which is preliminary data.</text>
</comment>
<comment type="function">
    <text evidence="6">May nick specific sequences that contain T:G mispairs resulting from m5C-deamination.</text>
</comment>
<sequence length="146" mass="16952">MPETPEQRSRTMRAVRSQDTKPEMAVRRFLHAAGLRYKLHDPHLPGKPDLVLPGRRTVVFVHGCFWHQHPGCRAADRPASNTEYWTRKLDGNVSRDIRKQAELESQGWKVLVIWECQTRDRSALNELRTAIESIPIGQQSRSHRRP</sequence>
<organism evidence="8 9">
    <name type="scientific">Nocardia jiangxiensis</name>
    <dbReference type="NCBI Taxonomy" id="282685"/>
    <lineage>
        <taxon>Bacteria</taxon>
        <taxon>Bacillati</taxon>
        <taxon>Actinomycetota</taxon>
        <taxon>Actinomycetes</taxon>
        <taxon>Mycobacteriales</taxon>
        <taxon>Nocardiaceae</taxon>
        <taxon>Nocardia</taxon>
    </lineage>
</organism>
<dbReference type="Gene3D" id="3.40.960.10">
    <property type="entry name" value="VSR Endonuclease"/>
    <property type="match status" value="1"/>
</dbReference>
<keyword evidence="4 6" id="KW-0378">Hydrolase</keyword>
<name>A0ABW6RSA8_9NOCA</name>
<keyword evidence="3 6" id="KW-0227">DNA damage</keyword>
<evidence type="ECO:0000256" key="2">
    <source>
        <dbReference type="ARBA" id="ARBA00022759"/>
    </source>
</evidence>
<dbReference type="RefSeq" id="WP_387402564.1">
    <property type="nucleotide sequence ID" value="NZ_JBIAQY010000001.1"/>
</dbReference>
<evidence type="ECO:0000313" key="9">
    <source>
        <dbReference type="Proteomes" id="UP001601992"/>
    </source>
</evidence>
<dbReference type="EC" id="3.1.-.-" evidence="6"/>
<dbReference type="InterPro" id="IPR011335">
    <property type="entry name" value="Restrct_endonuc-II-like"/>
</dbReference>
<accession>A0ABW6RSA8</accession>
<dbReference type="Proteomes" id="UP001601992">
    <property type="component" value="Unassembled WGS sequence"/>
</dbReference>
<dbReference type="EMBL" id="JBIAQY010000001">
    <property type="protein sequence ID" value="MFF3566890.1"/>
    <property type="molecule type" value="Genomic_DNA"/>
</dbReference>
<gene>
    <name evidence="8" type="ORF">ACFYXQ_03815</name>
</gene>
<keyword evidence="5 6" id="KW-0234">DNA repair</keyword>
<proteinExistence type="inferred from homology"/>
<comment type="similarity">
    <text evidence="6">Belongs to the vsr family.</text>
</comment>
<keyword evidence="9" id="KW-1185">Reference proteome</keyword>
<reference evidence="8 9" key="1">
    <citation type="submission" date="2024-10" db="EMBL/GenBank/DDBJ databases">
        <title>The Natural Products Discovery Center: Release of the First 8490 Sequenced Strains for Exploring Actinobacteria Biosynthetic Diversity.</title>
        <authorList>
            <person name="Kalkreuter E."/>
            <person name="Kautsar S.A."/>
            <person name="Yang D."/>
            <person name="Bader C.D."/>
            <person name="Teijaro C.N."/>
            <person name="Fluegel L."/>
            <person name="Davis C.M."/>
            <person name="Simpson J.R."/>
            <person name="Lauterbach L."/>
            <person name="Steele A.D."/>
            <person name="Gui C."/>
            <person name="Meng S."/>
            <person name="Li G."/>
            <person name="Viehrig K."/>
            <person name="Ye F."/>
            <person name="Su P."/>
            <person name="Kiefer A.F."/>
            <person name="Nichols A."/>
            <person name="Cepeda A.J."/>
            <person name="Yan W."/>
            <person name="Fan B."/>
            <person name="Jiang Y."/>
            <person name="Adhikari A."/>
            <person name="Zheng C.-J."/>
            <person name="Schuster L."/>
            <person name="Cowan T.M."/>
            <person name="Smanski M.J."/>
            <person name="Chevrette M.G."/>
            <person name="De Carvalho L.P.S."/>
            <person name="Shen B."/>
        </authorList>
    </citation>
    <scope>NUCLEOTIDE SEQUENCE [LARGE SCALE GENOMIC DNA]</scope>
    <source>
        <strain evidence="8 9">NPDC002593</strain>
    </source>
</reference>
<dbReference type="InterPro" id="IPR004603">
    <property type="entry name" value="DNA_mismatch_endonuc_vsr"/>
</dbReference>
<evidence type="ECO:0000256" key="6">
    <source>
        <dbReference type="PIRNR" id="PIRNR018267"/>
    </source>
</evidence>
<dbReference type="CDD" id="cd00221">
    <property type="entry name" value="Vsr"/>
    <property type="match status" value="1"/>
</dbReference>
<evidence type="ECO:0000256" key="1">
    <source>
        <dbReference type="ARBA" id="ARBA00022722"/>
    </source>
</evidence>
<protein>
    <recommendedName>
        <fullName evidence="6">Very short patch repair endonuclease</fullName>
        <ecNumber evidence="6">3.1.-.-</ecNumber>
    </recommendedName>
</protein>
<evidence type="ECO:0000256" key="7">
    <source>
        <dbReference type="SAM" id="MobiDB-lite"/>
    </source>
</evidence>
<evidence type="ECO:0000256" key="3">
    <source>
        <dbReference type="ARBA" id="ARBA00022763"/>
    </source>
</evidence>